<proteinExistence type="inferred from homology"/>
<dbReference type="GO" id="GO:0006979">
    <property type="term" value="P:response to oxidative stress"/>
    <property type="evidence" value="ECO:0007669"/>
    <property type="project" value="InterPro"/>
</dbReference>
<reference evidence="5" key="1">
    <citation type="submission" date="2025-08" db="UniProtKB">
        <authorList>
            <consortium name="Ensembl"/>
        </authorList>
    </citation>
    <scope>IDENTIFICATION</scope>
</reference>
<evidence type="ECO:0000313" key="6">
    <source>
        <dbReference type="Proteomes" id="UP000257200"/>
    </source>
</evidence>
<keyword evidence="4" id="KW-0732">Signal</keyword>
<dbReference type="Proteomes" id="UP000257200">
    <property type="component" value="Unplaced"/>
</dbReference>
<dbReference type="Ensembl" id="ENSAPOT00000032655.1">
    <property type="protein sequence ID" value="ENSAPOP00000014027.1"/>
    <property type="gene ID" value="ENSAPOG00000016878.1"/>
</dbReference>
<feature type="signal peptide" evidence="4">
    <location>
        <begin position="1"/>
        <end position="20"/>
    </location>
</feature>
<evidence type="ECO:0000256" key="3">
    <source>
        <dbReference type="ARBA" id="ARBA00023002"/>
    </source>
</evidence>
<keyword evidence="6" id="KW-1185">Reference proteome</keyword>
<name>A0A3Q1FDQ4_9TELE</name>
<evidence type="ECO:0000256" key="4">
    <source>
        <dbReference type="SAM" id="SignalP"/>
    </source>
</evidence>
<evidence type="ECO:0000256" key="1">
    <source>
        <dbReference type="ARBA" id="ARBA00006926"/>
    </source>
</evidence>
<reference evidence="5" key="2">
    <citation type="submission" date="2025-09" db="UniProtKB">
        <authorList>
            <consortium name="Ensembl"/>
        </authorList>
    </citation>
    <scope>IDENTIFICATION</scope>
</reference>
<dbReference type="STRING" id="80966.ENSAPOP00000014027"/>
<dbReference type="GeneTree" id="ENSGT00940000176927"/>
<keyword evidence="3" id="KW-0560">Oxidoreductase</keyword>
<feature type="chain" id="PRO_5018654105" evidence="4">
    <location>
        <begin position="21"/>
        <end position="64"/>
    </location>
</feature>
<dbReference type="PROSITE" id="PS51355">
    <property type="entry name" value="GLUTATHIONE_PEROXID_3"/>
    <property type="match status" value="1"/>
</dbReference>
<dbReference type="GO" id="GO:0004601">
    <property type="term" value="F:peroxidase activity"/>
    <property type="evidence" value="ECO:0007669"/>
    <property type="project" value="UniProtKB-KW"/>
</dbReference>
<dbReference type="Gene3D" id="3.40.30.10">
    <property type="entry name" value="Glutaredoxin"/>
    <property type="match status" value="1"/>
</dbReference>
<dbReference type="InParanoid" id="A0A3Q1FDQ4"/>
<organism evidence="5 6">
    <name type="scientific">Acanthochromis polyacanthus</name>
    <name type="common">spiny chromis</name>
    <dbReference type="NCBI Taxonomy" id="80966"/>
    <lineage>
        <taxon>Eukaryota</taxon>
        <taxon>Metazoa</taxon>
        <taxon>Chordata</taxon>
        <taxon>Craniata</taxon>
        <taxon>Vertebrata</taxon>
        <taxon>Euteleostomi</taxon>
        <taxon>Actinopterygii</taxon>
        <taxon>Neopterygii</taxon>
        <taxon>Teleostei</taxon>
        <taxon>Neoteleostei</taxon>
        <taxon>Acanthomorphata</taxon>
        <taxon>Ovalentaria</taxon>
        <taxon>Pomacentridae</taxon>
        <taxon>Acanthochromis</taxon>
    </lineage>
</organism>
<sequence length="64" mass="7039">CRTNPHMSCLLSLSTTFVLSLQRCDSSTNGTLYKYQARTLNGSCTVNLSDYQGKSVLIVNVATY</sequence>
<evidence type="ECO:0000256" key="2">
    <source>
        <dbReference type="ARBA" id="ARBA00022559"/>
    </source>
</evidence>
<evidence type="ECO:0000313" key="5">
    <source>
        <dbReference type="Ensembl" id="ENSAPOP00000014027.1"/>
    </source>
</evidence>
<accession>A0A3Q1FDQ4</accession>
<comment type="similarity">
    <text evidence="1">Belongs to the glutathione peroxidase family.</text>
</comment>
<dbReference type="AlphaFoldDB" id="A0A3Q1FDQ4"/>
<dbReference type="InterPro" id="IPR000889">
    <property type="entry name" value="Glutathione_peroxidase"/>
</dbReference>
<keyword evidence="2" id="KW-0575">Peroxidase</keyword>
<protein>
    <submittedName>
        <fullName evidence="5">Uncharacterized protein</fullName>
    </submittedName>
</protein>